<dbReference type="InterPro" id="IPR011969">
    <property type="entry name" value="Clan_AA_Asp_peptidase_C"/>
</dbReference>
<accession>A0A846M612</accession>
<keyword evidence="4" id="KW-1185">Reference proteome</keyword>
<keyword evidence="2" id="KW-1133">Transmembrane helix</keyword>
<evidence type="ECO:0000313" key="4">
    <source>
        <dbReference type="Proteomes" id="UP000576821"/>
    </source>
</evidence>
<evidence type="ECO:0000256" key="1">
    <source>
        <dbReference type="SAM" id="MobiDB-lite"/>
    </source>
</evidence>
<evidence type="ECO:0000313" key="3">
    <source>
        <dbReference type="EMBL" id="NIJ16588.1"/>
    </source>
</evidence>
<keyword evidence="2" id="KW-0812">Transmembrane</keyword>
<feature type="region of interest" description="Disordered" evidence="1">
    <location>
        <begin position="67"/>
        <end position="88"/>
    </location>
</feature>
<name>A0A846M612_9SPHN</name>
<keyword evidence="3" id="KW-0378">Hydrolase</keyword>
<feature type="transmembrane region" description="Helical" evidence="2">
    <location>
        <begin position="12"/>
        <end position="28"/>
    </location>
</feature>
<dbReference type="Pfam" id="PF13975">
    <property type="entry name" value="gag-asp_proteas"/>
    <property type="match status" value="1"/>
</dbReference>
<organism evidence="3 4">
    <name type="scientific">Sphingobium vermicomposti</name>
    <dbReference type="NCBI Taxonomy" id="529005"/>
    <lineage>
        <taxon>Bacteria</taxon>
        <taxon>Pseudomonadati</taxon>
        <taxon>Pseudomonadota</taxon>
        <taxon>Alphaproteobacteria</taxon>
        <taxon>Sphingomonadales</taxon>
        <taxon>Sphingomonadaceae</taxon>
        <taxon>Sphingobium</taxon>
    </lineage>
</organism>
<dbReference type="InterPro" id="IPR001969">
    <property type="entry name" value="Aspartic_peptidase_AS"/>
</dbReference>
<keyword evidence="2" id="KW-0472">Membrane</keyword>
<keyword evidence="3" id="KW-0645">Protease</keyword>
<dbReference type="SUPFAM" id="SSF50630">
    <property type="entry name" value="Acid proteases"/>
    <property type="match status" value="1"/>
</dbReference>
<dbReference type="PROSITE" id="PS00141">
    <property type="entry name" value="ASP_PROTEASE"/>
    <property type="match status" value="1"/>
</dbReference>
<dbReference type="InterPro" id="IPR034122">
    <property type="entry name" value="Retropepsin-like_bacterial"/>
</dbReference>
<dbReference type="RefSeq" id="WP_167303195.1">
    <property type="nucleotide sequence ID" value="NZ_JAASQR010000002.1"/>
</dbReference>
<dbReference type="CDD" id="cd05483">
    <property type="entry name" value="retropepsin_like_bacteria"/>
    <property type="match status" value="1"/>
</dbReference>
<protein>
    <submittedName>
        <fullName evidence="3">Aspartyl protease family protein</fullName>
    </submittedName>
</protein>
<feature type="transmembrane region" description="Helical" evidence="2">
    <location>
        <begin position="34"/>
        <end position="53"/>
    </location>
</feature>
<dbReference type="GO" id="GO:0004190">
    <property type="term" value="F:aspartic-type endopeptidase activity"/>
    <property type="evidence" value="ECO:0007669"/>
    <property type="project" value="InterPro"/>
</dbReference>
<dbReference type="InterPro" id="IPR021109">
    <property type="entry name" value="Peptidase_aspartic_dom_sf"/>
</dbReference>
<dbReference type="AlphaFoldDB" id="A0A846M612"/>
<gene>
    <name evidence="3" type="ORF">FHS54_001554</name>
</gene>
<dbReference type="Proteomes" id="UP000576821">
    <property type="component" value="Unassembled WGS sequence"/>
</dbReference>
<dbReference type="Gene3D" id="2.40.70.10">
    <property type="entry name" value="Acid Proteases"/>
    <property type="match status" value="1"/>
</dbReference>
<evidence type="ECO:0000256" key="2">
    <source>
        <dbReference type="SAM" id="Phobius"/>
    </source>
</evidence>
<sequence>MDVSGDQAMSSLWYVLALILVGSALLARRAPMAGLLRMALFWVVIFAVLLMLFKLGERSGLFSAQMQREGASSSQQSESPTPASVPTAQVEGQALRIPMAPDGHFWVEGTVNGTPTRFLIDSGASITALSVQSARNAGLNFDLNAPGVSMMTANGRIAVQRASVSTLAIGPIRASDIDIVVSPTFGEVNVIGMNMLSRLDSWGVQNGEMVLTP</sequence>
<feature type="compositionally biased region" description="Polar residues" evidence="1">
    <location>
        <begin position="67"/>
        <end position="87"/>
    </location>
</feature>
<proteinExistence type="predicted"/>
<dbReference type="NCBIfam" id="TIGR02281">
    <property type="entry name" value="clan_AA_DTGA"/>
    <property type="match status" value="1"/>
</dbReference>
<comment type="caution">
    <text evidence="3">The sequence shown here is derived from an EMBL/GenBank/DDBJ whole genome shotgun (WGS) entry which is preliminary data.</text>
</comment>
<dbReference type="EMBL" id="JAASQR010000002">
    <property type="protein sequence ID" value="NIJ16588.1"/>
    <property type="molecule type" value="Genomic_DNA"/>
</dbReference>
<reference evidence="3 4" key="1">
    <citation type="submission" date="2020-03" db="EMBL/GenBank/DDBJ databases">
        <title>Genomic Encyclopedia of Type Strains, Phase IV (KMG-IV): sequencing the most valuable type-strain genomes for metagenomic binning, comparative biology and taxonomic classification.</title>
        <authorList>
            <person name="Goeker M."/>
        </authorList>
    </citation>
    <scope>NUCLEOTIDE SEQUENCE [LARGE SCALE GENOMIC DNA]</scope>
    <source>
        <strain evidence="3 4">DSM 21299</strain>
    </source>
</reference>
<dbReference type="GO" id="GO:0006508">
    <property type="term" value="P:proteolysis"/>
    <property type="evidence" value="ECO:0007669"/>
    <property type="project" value="UniProtKB-KW"/>
</dbReference>